<keyword evidence="4 5" id="KW-0472">Membrane</keyword>
<dbReference type="InterPro" id="IPR002781">
    <property type="entry name" value="TM_pro_TauE-like"/>
</dbReference>
<gene>
    <name evidence="6" type="ORF">KHU32_14545</name>
</gene>
<evidence type="ECO:0000256" key="3">
    <source>
        <dbReference type="ARBA" id="ARBA00022989"/>
    </source>
</evidence>
<dbReference type="RefSeq" id="WP_213670797.1">
    <property type="nucleotide sequence ID" value="NZ_JAHCDA010000002.1"/>
</dbReference>
<name>A0ABS5QF29_9PROT</name>
<comment type="caution">
    <text evidence="6">The sequence shown here is derived from an EMBL/GenBank/DDBJ whole genome shotgun (WGS) entry which is preliminary data.</text>
</comment>
<evidence type="ECO:0000313" key="6">
    <source>
        <dbReference type="EMBL" id="MBS7812169.1"/>
    </source>
</evidence>
<evidence type="ECO:0000256" key="2">
    <source>
        <dbReference type="ARBA" id="ARBA00022692"/>
    </source>
</evidence>
<dbReference type="Proteomes" id="UP000766336">
    <property type="component" value="Unassembled WGS sequence"/>
</dbReference>
<dbReference type="EMBL" id="JAHCDA010000002">
    <property type="protein sequence ID" value="MBS7812169.1"/>
    <property type="molecule type" value="Genomic_DNA"/>
</dbReference>
<proteinExistence type="inferred from homology"/>
<keyword evidence="7" id="KW-1185">Reference proteome</keyword>
<protein>
    <recommendedName>
        <fullName evidence="5">Probable membrane transporter protein</fullName>
    </recommendedName>
</protein>
<evidence type="ECO:0000256" key="5">
    <source>
        <dbReference type="RuleBase" id="RU363041"/>
    </source>
</evidence>
<sequence>MSLPLAALLGAIMIFTSLLSGIFGMAGGLILVGVLLVLMPLPDAMALHAVTQIGSNGWRAILWIRYVRWRSVGAYLTGSVLATAAWAMVQFVPDKPWALLALGATPFLARALPSSLRPDPDRISHGLAYGAACMMLMLVTGVTGPLSDTFFLGNGQQDRRQIVATKAFCQVVSHALKFVYFSALIPDSGSVALWLAVMGVACSMLGTTLARRVLDAMTDTGFRLWSRRLITVIGLFYLAQGGWLLISGWMNAS</sequence>
<feature type="transmembrane region" description="Helical" evidence="5">
    <location>
        <begin position="126"/>
        <end position="146"/>
    </location>
</feature>
<evidence type="ECO:0000256" key="4">
    <source>
        <dbReference type="ARBA" id="ARBA00023136"/>
    </source>
</evidence>
<feature type="transmembrane region" description="Helical" evidence="5">
    <location>
        <begin position="6"/>
        <end position="38"/>
    </location>
</feature>
<organism evidence="6 7">
    <name type="scientific">Roseococcus pinisoli</name>
    <dbReference type="NCBI Taxonomy" id="2835040"/>
    <lineage>
        <taxon>Bacteria</taxon>
        <taxon>Pseudomonadati</taxon>
        <taxon>Pseudomonadota</taxon>
        <taxon>Alphaproteobacteria</taxon>
        <taxon>Acetobacterales</taxon>
        <taxon>Roseomonadaceae</taxon>
        <taxon>Roseococcus</taxon>
    </lineage>
</organism>
<comment type="subcellular location">
    <subcellularLocation>
        <location evidence="5">Cell membrane</location>
        <topology evidence="5">Multi-pass membrane protein</topology>
    </subcellularLocation>
    <subcellularLocation>
        <location evidence="1">Membrane</location>
        <topology evidence="1">Multi-pass membrane protein</topology>
    </subcellularLocation>
</comment>
<feature type="transmembrane region" description="Helical" evidence="5">
    <location>
        <begin position="229"/>
        <end position="250"/>
    </location>
</feature>
<feature type="transmembrane region" description="Helical" evidence="5">
    <location>
        <begin position="191"/>
        <end position="209"/>
    </location>
</feature>
<dbReference type="Pfam" id="PF01925">
    <property type="entry name" value="TauE"/>
    <property type="match status" value="1"/>
</dbReference>
<evidence type="ECO:0000313" key="7">
    <source>
        <dbReference type="Proteomes" id="UP000766336"/>
    </source>
</evidence>
<reference evidence="6 7" key="1">
    <citation type="submission" date="2021-05" db="EMBL/GenBank/DDBJ databases">
        <title>Roseococcus sp. XZZS9, whole genome shotgun sequencing project.</title>
        <authorList>
            <person name="Zhao G."/>
            <person name="Shen L."/>
        </authorList>
    </citation>
    <scope>NUCLEOTIDE SEQUENCE [LARGE SCALE GENOMIC DNA]</scope>
    <source>
        <strain evidence="6 7">XZZS9</strain>
    </source>
</reference>
<keyword evidence="3 5" id="KW-1133">Transmembrane helix</keyword>
<keyword evidence="2 5" id="KW-0812">Transmembrane</keyword>
<accession>A0ABS5QF29</accession>
<comment type="similarity">
    <text evidence="5">Belongs to the 4-toluene sulfonate uptake permease (TSUP) (TC 2.A.102) family.</text>
</comment>
<keyword evidence="5" id="KW-1003">Cell membrane</keyword>
<evidence type="ECO:0000256" key="1">
    <source>
        <dbReference type="ARBA" id="ARBA00004141"/>
    </source>
</evidence>
<feature type="transmembrane region" description="Helical" evidence="5">
    <location>
        <begin position="72"/>
        <end position="92"/>
    </location>
</feature>